<feature type="region of interest" description="Disordered" evidence="1">
    <location>
        <begin position="474"/>
        <end position="520"/>
    </location>
</feature>
<evidence type="ECO:0000256" key="1">
    <source>
        <dbReference type="SAM" id="MobiDB-lite"/>
    </source>
</evidence>
<keyword evidence="3" id="KW-1185">Reference proteome</keyword>
<feature type="compositionally biased region" description="Low complexity" evidence="1">
    <location>
        <begin position="113"/>
        <end position="124"/>
    </location>
</feature>
<dbReference type="InParanoid" id="A0A0C3DZK8"/>
<organism evidence="2 3">
    <name type="scientific">Scleroderma citrinum Foug A</name>
    <dbReference type="NCBI Taxonomy" id="1036808"/>
    <lineage>
        <taxon>Eukaryota</taxon>
        <taxon>Fungi</taxon>
        <taxon>Dikarya</taxon>
        <taxon>Basidiomycota</taxon>
        <taxon>Agaricomycotina</taxon>
        <taxon>Agaricomycetes</taxon>
        <taxon>Agaricomycetidae</taxon>
        <taxon>Boletales</taxon>
        <taxon>Sclerodermatineae</taxon>
        <taxon>Sclerodermataceae</taxon>
        <taxon>Scleroderma</taxon>
    </lineage>
</organism>
<sequence length="520" mass="57614">MDGYVFDFTNVTFGPPSDPPCPTPPAFSSYDYRNPSHQPFPPGSVQLAPQPLIPLDLSYGHPALDPALLSISNPPPVLSSLTLGLTKSLSAIQVTPSLHDIAPTFSATVEHQPSNSSSNAPSAPGVATPSNHPNGPLSDCNGVTSVATVTSNKSTWATRNPGWPVMQPHQPLSAAEKEHRTAQMASRQISAAQRKNHDVLLNEAVQSLSNEFEVKVQVIAAIHNITDEKVRKLLGGYKYYRNPCSTQLANAIIHDKVHKVNEGRACGEKLSLQQIRELARDDPKYQDMSQDEKDELLRTLTEYRTLKNMSVRTMNAAASRDAQSTLEYVFKVLDGLALCTGVYVCLFTTRGHVYDSSQPFWYGTDNVMDFWEDVMDLEANEIIRKLEQWALLKSHVHPAQYVDGVRTTIKEKCGINLVGWPEGVPFQSPTAITSVEHLQTLCDALKEGVCHWAYMTRQQHVQYQDQLAQWRNTGEVVGKAQKRRSDVGRKRRHTESSKGKTLKSAALVNSSDEQSDEDDM</sequence>
<dbReference type="OrthoDB" id="3247681at2759"/>
<dbReference type="Proteomes" id="UP000053989">
    <property type="component" value="Unassembled WGS sequence"/>
</dbReference>
<dbReference type="STRING" id="1036808.A0A0C3DZK8"/>
<evidence type="ECO:0000313" key="3">
    <source>
        <dbReference type="Proteomes" id="UP000053989"/>
    </source>
</evidence>
<reference evidence="3" key="2">
    <citation type="submission" date="2015-01" db="EMBL/GenBank/DDBJ databases">
        <title>Evolutionary Origins and Diversification of the Mycorrhizal Mutualists.</title>
        <authorList>
            <consortium name="DOE Joint Genome Institute"/>
            <consortium name="Mycorrhizal Genomics Consortium"/>
            <person name="Kohler A."/>
            <person name="Kuo A."/>
            <person name="Nagy L.G."/>
            <person name="Floudas D."/>
            <person name="Copeland A."/>
            <person name="Barry K.W."/>
            <person name="Cichocki N."/>
            <person name="Veneault-Fourrey C."/>
            <person name="LaButti K."/>
            <person name="Lindquist E.A."/>
            <person name="Lipzen A."/>
            <person name="Lundell T."/>
            <person name="Morin E."/>
            <person name="Murat C."/>
            <person name="Riley R."/>
            <person name="Ohm R."/>
            <person name="Sun H."/>
            <person name="Tunlid A."/>
            <person name="Henrissat B."/>
            <person name="Grigoriev I.V."/>
            <person name="Hibbett D.S."/>
            <person name="Martin F."/>
        </authorList>
    </citation>
    <scope>NUCLEOTIDE SEQUENCE [LARGE SCALE GENOMIC DNA]</scope>
    <source>
        <strain evidence="3">Foug A</strain>
    </source>
</reference>
<dbReference type="HOGENOM" id="CLU_035160_1_0_1"/>
<dbReference type="EMBL" id="KN822049">
    <property type="protein sequence ID" value="KIM61639.1"/>
    <property type="molecule type" value="Genomic_DNA"/>
</dbReference>
<accession>A0A0C3DZK8</accession>
<feature type="region of interest" description="Disordered" evidence="1">
    <location>
        <begin position="108"/>
        <end position="141"/>
    </location>
</feature>
<reference evidence="2 3" key="1">
    <citation type="submission" date="2014-04" db="EMBL/GenBank/DDBJ databases">
        <authorList>
            <consortium name="DOE Joint Genome Institute"/>
            <person name="Kuo A."/>
            <person name="Kohler A."/>
            <person name="Nagy L.G."/>
            <person name="Floudas D."/>
            <person name="Copeland A."/>
            <person name="Barry K.W."/>
            <person name="Cichocki N."/>
            <person name="Veneault-Fourrey C."/>
            <person name="LaButti K."/>
            <person name="Lindquist E.A."/>
            <person name="Lipzen A."/>
            <person name="Lundell T."/>
            <person name="Morin E."/>
            <person name="Murat C."/>
            <person name="Sun H."/>
            <person name="Tunlid A."/>
            <person name="Henrissat B."/>
            <person name="Grigoriev I.V."/>
            <person name="Hibbett D.S."/>
            <person name="Martin F."/>
            <person name="Nordberg H.P."/>
            <person name="Cantor M.N."/>
            <person name="Hua S.X."/>
        </authorList>
    </citation>
    <scope>NUCLEOTIDE SEQUENCE [LARGE SCALE GENOMIC DNA]</scope>
    <source>
        <strain evidence="2 3">Foug A</strain>
    </source>
</reference>
<evidence type="ECO:0000313" key="2">
    <source>
        <dbReference type="EMBL" id="KIM61639.1"/>
    </source>
</evidence>
<proteinExistence type="predicted"/>
<dbReference type="AlphaFoldDB" id="A0A0C3DZK8"/>
<feature type="compositionally biased region" description="Basic and acidic residues" evidence="1">
    <location>
        <begin position="483"/>
        <end position="498"/>
    </location>
</feature>
<protein>
    <submittedName>
        <fullName evidence="2">Uncharacterized protein</fullName>
    </submittedName>
</protein>
<gene>
    <name evidence="2" type="ORF">SCLCIDRAFT_25621</name>
</gene>
<name>A0A0C3DZK8_9AGAM</name>